<evidence type="ECO:0000313" key="1">
    <source>
        <dbReference type="EMBL" id="EMO52284.1"/>
    </source>
</evidence>
<reference evidence="1 2" key="1">
    <citation type="submission" date="2013-01" db="EMBL/GenBank/DDBJ databases">
        <authorList>
            <person name="Harkins D.M."/>
            <person name="Durkin A.S."/>
            <person name="Brinkac L.M."/>
            <person name="Haft D.H."/>
            <person name="Selengut J.D."/>
            <person name="Sanka R."/>
            <person name="DePew J."/>
            <person name="Purushe J."/>
            <person name="Matthias M.A."/>
            <person name="Vinetz J.M."/>
            <person name="Sutton G.G."/>
            <person name="Nierman W.C."/>
            <person name="Fouts D.E."/>
        </authorList>
    </citation>
    <scope>NUCLEOTIDE SEQUENCE [LARGE SCALE GENOMIC DNA]</scope>
    <source>
        <strain evidence="1 2">HAI1536</strain>
    </source>
</reference>
<gene>
    <name evidence="1" type="ORF">LEP1GSC172_0047</name>
</gene>
<organism evidence="1 2">
    <name type="scientific">Leptospira noguchii</name>
    <dbReference type="NCBI Taxonomy" id="28182"/>
    <lineage>
        <taxon>Bacteria</taxon>
        <taxon>Pseudomonadati</taxon>
        <taxon>Spirochaetota</taxon>
        <taxon>Spirochaetia</taxon>
        <taxon>Leptospirales</taxon>
        <taxon>Leptospiraceae</taxon>
        <taxon>Leptospira</taxon>
    </lineage>
</organism>
<evidence type="ECO:0000313" key="2">
    <source>
        <dbReference type="Proteomes" id="UP000012112"/>
    </source>
</evidence>
<sequence>MYSISYKGFRSLVQYIQIFYFFNLLNESNFKKEIKIGQKTHRNKI</sequence>
<name>M6VGL1_9LEPT</name>
<protein>
    <submittedName>
        <fullName evidence="1">Uncharacterized protein</fullName>
    </submittedName>
</protein>
<proteinExistence type="predicted"/>
<dbReference type="EMBL" id="AKWD02000057">
    <property type="protein sequence ID" value="EMO52284.1"/>
    <property type="molecule type" value="Genomic_DNA"/>
</dbReference>
<accession>M6VGL1</accession>
<dbReference type="Proteomes" id="UP000012112">
    <property type="component" value="Unassembled WGS sequence"/>
</dbReference>
<comment type="caution">
    <text evidence="1">The sequence shown here is derived from an EMBL/GenBank/DDBJ whole genome shotgun (WGS) entry which is preliminary data.</text>
</comment>
<dbReference type="AlphaFoldDB" id="M6VGL1"/>